<dbReference type="Proteomes" id="UP001160390">
    <property type="component" value="Unassembled WGS sequence"/>
</dbReference>
<dbReference type="AlphaFoldDB" id="A0AA35M6P3"/>
<keyword evidence="2" id="KW-1185">Reference proteome</keyword>
<dbReference type="EMBL" id="CABFNP030001135">
    <property type="protein sequence ID" value="CAI6091438.1"/>
    <property type="molecule type" value="Genomic_DNA"/>
</dbReference>
<reference evidence="1" key="1">
    <citation type="submission" date="2023-01" db="EMBL/GenBank/DDBJ databases">
        <authorList>
            <person name="Piombo E."/>
        </authorList>
    </citation>
    <scope>NUCLEOTIDE SEQUENCE</scope>
</reference>
<evidence type="ECO:0000313" key="1">
    <source>
        <dbReference type="EMBL" id="CAI6091438.1"/>
    </source>
</evidence>
<accession>A0AA35M6P3</accession>
<proteinExistence type="predicted"/>
<protein>
    <submittedName>
        <fullName evidence="1">Uncharacterized protein</fullName>
    </submittedName>
</protein>
<sequence length="164" mass="19190">MSPKWYPVYKVKYNIALPDPDMPPGRLHHAVFVEKHSDGSGYLYHVTDQWDSVLRSLPTPPQQKASNPSKQGRVEPFKEKIGRHEFVFYEPGEERQPLWKCTEWVEDYAIPALHQNGLIQAQGESSLTQDSSSTAEVEWVWDEHAQLYRYWDETVSEWKWQGSE</sequence>
<gene>
    <name evidence="1" type="ORF">CCHLO57077_00019305</name>
</gene>
<name>A0AA35M6P3_9HYPO</name>
<organism evidence="1 2">
    <name type="scientific">Clonostachys chloroleuca</name>
    <dbReference type="NCBI Taxonomy" id="1926264"/>
    <lineage>
        <taxon>Eukaryota</taxon>
        <taxon>Fungi</taxon>
        <taxon>Dikarya</taxon>
        <taxon>Ascomycota</taxon>
        <taxon>Pezizomycotina</taxon>
        <taxon>Sordariomycetes</taxon>
        <taxon>Hypocreomycetidae</taxon>
        <taxon>Hypocreales</taxon>
        <taxon>Bionectriaceae</taxon>
        <taxon>Clonostachys</taxon>
    </lineage>
</organism>
<comment type="caution">
    <text evidence="1">The sequence shown here is derived from an EMBL/GenBank/DDBJ whole genome shotgun (WGS) entry which is preliminary data.</text>
</comment>
<evidence type="ECO:0000313" key="2">
    <source>
        <dbReference type="Proteomes" id="UP001160390"/>
    </source>
</evidence>